<dbReference type="PIRSF" id="PIRSF001021">
    <property type="entry name" value="Alph-amls_thrmst"/>
    <property type="match status" value="1"/>
</dbReference>
<keyword evidence="3" id="KW-0479">Metal-binding</keyword>
<dbReference type="RefSeq" id="XP_008716278.1">
    <property type="nucleotide sequence ID" value="XM_008718056.1"/>
</dbReference>
<dbReference type="NCBIfam" id="NF006969">
    <property type="entry name" value="PRK09441.1-2"/>
    <property type="match status" value="1"/>
</dbReference>
<dbReference type="EMBL" id="KB822719">
    <property type="protein sequence ID" value="ETN41769.1"/>
    <property type="molecule type" value="Genomic_DNA"/>
</dbReference>
<dbReference type="Pfam" id="PF00128">
    <property type="entry name" value="Alpha-amylase"/>
    <property type="match status" value="1"/>
</dbReference>
<dbReference type="GO" id="GO:0004553">
    <property type="term" value="F:hydrolase activity, hydrolyzing O-glycosyl compounds"/>
    <property type="evidence" value="ECO:0007669"/>
    <property type="project" value="InterPro"/>
</dbReference>
<dbReference type="InParanoid" id="W2S1C2"/>
<dbReference type="GeneID" id="19971045"/>
<evidence type="ECO:0000256" key="1">
    <source>
        <dbReference type="ARBA" id="ARBA00001913"/>
    </source>
</evidence>
<evidence type="ECO:0000256" key="4">
    <source>
        <dbReference type="ARBA" id="ARBA00022801"/>
    </source>
</evidence>
<dbReference type="InterPro" id="IPR013780">
    <property type="entry name" value="Glyco_hydro_b"/>
</dbReference>
<dbReference type="HOGENOM" id="CLU_024572_2_0_1"/>
<dbReference type="CDD" id="cd11318">
    <property type="entry name" value="AmyAc_bac_fung_AmyA"/>
    <property type="match status" value="1"/>
</dbReference>
<dbReference type="VEuPathDB" id="FungiDB:HMPREF1541_03706"/>
<gene>
    <name evidence="8" type="ORF">HMPREF1541_03706</name>
</gene>
<dbReference type="SUPFAM" id="SSF51445">
    <property type="entry name" value="(Trans)glycosidases"/>
    <property type="match status" value="1"/>
</dbReference>
<evidence type="ECO:0000256" key="5">
    <source>
        <dbReference type="ARBA" id="ARBA00023277"/>
    </source>
</evidence>
<dbReference type="SUPFAM" id="SSF51011">
    <property type="entry name" value="Glycosyl hydrolase domain"/>
    <property type="match status" value="1"/>
</dbReference>
<keyword evidence="5" id="KW-0119">Carbohydrate metabolism</keyword>
<comment type="similarity">
    <text evidence="2">Belongs to the glycosyl hydrolase 13 family.</text>
</comment>
<dbReference type="eggNOG" id="KOG0471">
    <property type="taxonomic scope" value="Eukaryota"/>
</dbReference>
<accession>W2S1C2</accession>
<evidence type="ECO:0000259" key="7">
    <source>
        <dbReference type="SMART" id="SM00642"/>
    </source>
</evidence>
<proteinExistence type="inferred from homology"/>
<feature type="domain" description="Glycosyl hydrolase family 13 catalytic" evidence="7">
    <location>
        <begin position="1"/>
        <end position="388"/>
    </location>
</feature>
<keyword evidence="4" id="KW-0378">Hydrolase</keyword>
<evidence type="ECO:0000256" key="6">
    <source>
        <dbReference type="ARBA" id="ARBA00023295"/>
    </source>
</evidence>
<sequence>MLQGFEWYIPDDHKHWARLKAALPKLKAAGIDNIWIPPACKASSPSGNGYDIYDLYDLGEFDQKGGVGTKWGNKKELVELCNEANKIGVGIYFDAVLNHKAGADKTERCKVVKVDPENRNQKVSDVFEIDGWLGFDFPGRGTKYSSQKYHWYHFSATDYDDASKETGLYQIQGDGKHWASDVDTEHGNYDYLMFADLDFNHPEVAEDVKNWGVHVAKELKLKGIRFDAIKHYSEAFLSDFISHLDEQTGQGWFFVGEFWHMSLQALIDYLAKMDHKFNLFDAPLVENFHRISTSSGADMRTVFDDTLVKAEPYNAVTLVMNHDTQPSQALQLEVADWFVPLAYALILLREGGYPCLFFGDLYGLRGGVPNDWREPTAQGKVPDLSLARKLFAYGEQNDYFDHPNVIGWVRRGTWDHPDGVAVVMSNTEPGEKRMFVGELHAGEVWTDVLGWNDREVKVGDDGFGMFSCGGCSVGVYVKREAKGRDMFGKFDAKIY</sequence>
<name>W2S1C2_CYPE1</name>
<comment type="cofactor">
    <cofactor evidence="1">
        <name>Ca(2+)</name>
        <dbReference type="ChEBI" id="CHEBI:29108"/>
    </cofactor>
</comment>
<dbReference type="InterPro" id="IPR006047">
    <property type="entry name" value="GH13_cat_dom"/>
</dbReference>
<organism evidence="8 9">
    <name type="scientific">Cyphellophora europaea (strain CBS 101466)</name>
    <name type="common">Phialophora europaea</name>
    <dbReference type="NCBI Taxonomy" id="1220924"/>
    <lineage>
        <taxon>Eukaryota</taxon>
        <taxon>Fungi</taxon>
        <taxon>Dikarya</taxon>
        <taxon>Ascomycota</taxon>
        <taxon>Pezizomycotina</taxon>
        <taxon>Eurotiomycetes</taxon>
        <taxon>Chaetothyriomycetidae</taxon>
        <taxon>Chaetothyriales</taxon>
        <taxon>Cyphellophoraceae</taxon>
        <taxon>Cyphellophora</taxon>
    </lineage>
</organism>
<evidence type="ECO:0000256" key="2">
    <source>
        <dbReference type="ARBA" id="ARBA00008061"/>
    </source>
</evidence>
<dbReference type="PANTHER" id="PTHR43447">
    <property type="entry name" value="ALPHA-AMYLASE"/>
    <property type="match status" value="1"/>
</dbReference>
<evidence type="ECO:0000313" key="9">
    <source>
        <dbReference type="Proteomes" id="UP000030752"/>
    </source>
</evidence>
<keyword evidence="9" id="KW-1185">Reference proteome</keyword>
<dbReference type="Proteomes" id="UP000030752">
    <property type="component" value="Unassembled WGS sequence"/>
</dbReference>
<evidence type="ECO:0000313" key="8">
    <source>
        <dbReference type="EMBL" id="ETN41769.1"/>
    </source>
</evidence>
<dbReference type="GO" id="GO:0005975">
    <property type="term" value="P:carbohydrate metabolic process"/>
    <property type="evidence" value="ECO:0007669"/>
    <property type="project" value="InterPro"/>
</dbReference>
<dbReference type="InterPro" id="IPR013776">
    <property type="entry name" value="A-amylase_thermo"/>
</dbReference>
<protein>
    <recommendedName>
        <fullName evidence="7">Glycosyl hydrolase family 13 catalytic domain-containing protein</fullName>
    </recommendedName>
</protein>
<dbReference type="OrthoDB" id="550577at2759"/>
<dbReference type="InterPro" id="IPR017853">
    <property type="entry name" value="GH"/>
</dbReference>
<keyword evidence="6" id="KW-0326">Glycosidase</keyword>
<dbReference type="AlphaFoldDB" id="W2S1C2"/>
<dbReference type="GO" id="GO:0005509">
    <property type="term" value="F:calcium ion binding"/>
    <property type="evidence" value="ECO:0007669"/>
    <property type="project" value="InterPro"/>
</dbReference>
<reference evidence="8 9" key="1">
    <citation type="submission" date="2013-03" db="EMBL/GenBank/DDBJ databases">
        <title>The Genome Sequence of Phialophora europaea CBS 101466.</title>
        <authorList>
            <consortium name="The Broad Institute Genomics Platform"/>
            <person name="Cuomo C."/>
            <person name="de Hoog S."/>
            <person name="Gorbushina A."/>
            <person name="Walker B."/>
            <person name="Young S.K."/>
            <person name="Zeng Q."/>
            <person name="Gargeya S."/>
            <person name="Fitzgerald M."/>
            <person name="Haas B."/>
            <person name="Abouelleil A."/>
            <person name="Allen A.W."/>
            <person name="Alvarado L."/>
            <person name="Arachchi H.M."/>
            <person name="Berlin A.M."/>
            <person name="Chapman S.B."/>
            <person name="Gainer-Dewar J."/>
            <person name="Goldberg J."/>
            <person name="Griggs A."/>
            <person name="Gujja S."/>
            <person name="Hansen M."/>
            <person name="Howarth C."/>
            <person name="Imamovic A."/>
            <person name="Ireland A."/>
            <person name="Larimer J."/>
            <person name="McCowan C."/>
            <person name="Murphy C."/>
            <person name="Pearson M."/>
            <person name="Poon T.W."/>
            <person name="Priest M."/>
            <person name="Roberts A."/>
            <person name="Saif S."/>
            <person name="Shea T."/>
            <person name="Sisk P."/>
            <person name="Sykes S."/>
            <person name="Wortman J."/>
            <person name="Nusbaum C."/>
            <person name="Birren B."/>
        </authorList>
    </citation>
    <scope>NUCLEOTIDE SEQUENCE [LARGE SCALE GENOMIC DNA]</scope>
    <source>
        <strain evidence="8 9">CBS 101466</strain>
    </source>
</reference>
<dbReference type="NCBIfam" id="NF006968">
    <property type="entry name" value="PRK09441.1-1"/>
    <property type="match status" value="1"/>
</dbReference>
<dbReference type="STRING" id="1220924.W2S1C2"/>
<evidence type="ECO:0000256" key="3">
    <source>
        <dbReference type="ARBA" id="ARBA00022723"/>
    </source>
</evidence>
<dbReference type="Gene3D" id="2.60.40.1180">
    <property type="entry name" value="Golgi alpha-mannosidase II"/>
    <property type="match status" value="1"/>
</dbReference>
<dbReference type="SMART" id="SM00642">
    <property type="entry name" value="Aamy"/>
    <property type="match status" value="1"/>
</dbReference>
<dbReference type="Gene3D" id="2.40.30.140">
    <property type="match status" value="1"/>
</dbReference>
<dbReference type="Gene3D" id="3.20.20.80">
    <property type="entry name" value="Glycosidases"/>
    <property type="match status" value="1"/>
</dbReference>